<protein>
    <recommendedName>
        <fullName evidence="3">Sulfotransferase family protein</fullName>
    </recommendedName>
</protein>
<sequence length="270" mass="29760">MVHVIVHPGFHKTGTSSLQSWLGQNRRALKPYLSFYGKADFLTAGSAARIYGQKPYPWRLRAFRRSLDRFLGKIPDAPVIVLSRETFSGSMPGHRRFPGRLITGYRSVAVPLGQQIIAALQARFGADVQITFLYTLRDRESWIRSVYGHLLRSIHLRDDYDTFRARFPKLIDPRAEAEAIAKALGVTAHFVDLADVGHLPEGPAAAVLDLLGVPQAVRNALPSASRANTGQTQALEAEFLRMNRDSRDKAALKSAKDAMLKAAKDAGAAS</sequence>
<dbReference type="STRING" id="195913.SAMN04488004_104171"/>
<dbReference type="SUPFAM" id="SSF52540">
    <property type="entry name" value="P-loop containing nucleoside triphosphate hydrolases"/>
    <property type="match status" value="1"/>
</dbReference>
<proteinExistence type="predicted"/>
<organism evidence="1 2">
    <name type="scientific">Loktanella salsilacus</name>
    <dbReference type="NCBI Taxonomy" id="195913"/>
    <lineage>
        <taxon>Bacteria</taxon>
        <taxon>Pseudomonadati</taxon>
        <taxon>Pseudomonadota</taxon>
        <taxon>Alphaproteobacteria</taxon>
        <taxon>Rhodobacterales</taxon>
        <taxon>Roseobacteraceae</taxon>
        <taxon>Loktanella</taxon>
    </lineage>
</organism>
<dbReference type="EMBL" id="FOTF01000004">
    <property type="protein sequence ID" value="SFK93169.1"/>
    <property type="molecule type" value="Genomic_DNA"/>
</dbReference>
<name>A0A1I4DJS5_9RHOB</name>
<evidence type="ECO:0000313" key="2">
    <source>
        <dbReference type="Proteomes" id="UP000199550"/>
    </source>
</evidence>
<evidence type="ECO:0008006" key="3">
    <source>
        <dbReference type="Google" id="ProtNLM"/>
    </source>
</evidence>
<keyword evidence="2" id="KW-1185">Reference proteome</keyword>
<dbReference type="OrthoDB" id="7705857at2"/>
<dbReference type="Proteomes" id="UP000199550">
    <property type="component" value="Unassembled WGS sequence"/>
</dbReference>
<gene>
    <name evidence="1" type="ORF">SAMN04488004_104171</name>
</gene>
<dbReference type="RefSeq" id="WP_090186424.1">
    <property type="nucleotide sequence ID" value="NZ_FOTF01000004.1"/>
</dbReference>
<dbReference type="InterPro" id="IPR027417">
    <property type="entry name" value="P-loop_NTPase"/>
</dbReference>
<evidence type="ECO:0000313" key="1">
    <source>
        <dbReference type="EMBL" id="SFK93169.1"/>
    </source>
</evidence>
<accession>A0A1I4DJS5</accession>
<dbReference type="AlphaFoldDB" id="A0A1I4DJS5"/>
<dbReference type="Gene3D" id="3.40.50.300">
    <property type="entry name" value="P-loop containing nucleotide triphosphate hydrolases"/>
    <property type="match status" value="1"/>
</dbReference>
<reference evidence="1 2" key="1">
    <citation type="submission" date="2016-10" db="EMBL/GenBank/DDBJ databases">
        <authorList>
            <person name="de Groot N.N."/>
        </authorList>
    </citation>
    <scope>NUCLEOTIDE SEQUENCE [LARGE SCALE GENOMIC DNA]</scope>
    <source>
        <strain evidence="1 2">DSM 16199</strain>
    </source>
</reference>